<name>A0AAW5TAF8_9MYCO</name>
<comment type="caution">
    <text evidence="2">The sequence shown here is derived from an EMBL/GenBank/DDBJ whole genome shotgun (WGS) entry which is preliminary data.</text>
</comment>
<dbReference type="InterPro" id="IPR010310">
    <property type="entry name" value="T7SS_ESAT-6-like"/>
</dbReference>
<dbReference type="Proteomes" id="UP001141659">
    <property type="component" value="Unassembled WGS sequence"/>
</dbReference>
<evidence type="ECO:0000313" key="2">
    <source>
        <dbReference type="EMBL" id="MCV7392429.1"/>
    </source>
</evidence>
<reference evidence="2" key="2">
    <citation type="journal article" date="2022" name="BMC Genomics">
        <title>Comparative genome analysis of mycobacteria focusing on tRNA and non-coding RNA.</title>
        <authorList>
            <person name="Behra P.R.K."/>
            <person name="Pettersson B.M.F."/>
            <person name="Ramesh M."/>
            <person name="Das S."/>
            <person name="Dasgupta S."/>
            <person name="Kirsebom L.A."/>
        </authorList>
    </citation>
    <scope>NUCLEOTIDE SEQUENCE</scope>
    <source>
        <strain evidence="2">DSM 44242</strain>
    </source>
</reference>
<comment type="similarity">
    <text evidence="1">Belongs to the WXG100 family.</text>
</comment>
<dbReference type="RefSeq" id="WP_051576722.1">
    <property type="nucleotide sequence ID" value="NZ_JACKVC010000027.1"/>
</dbReference>
<dbReference type="Pfam" id="PF06013">
    <property type="entry name" value="WXG100"/>
    <property type="match status" value="1"/>
</dbReference>
<reference evidence="2" key="1">
    <citation type="submission" date="2020-07" db="EMBL/GenBank/DDBJ databases">
        <authorList>
            <person name="Pettersson B.M.F."/>
            <person name="Behra P.R.K."/>
            <person name="Ramesh M."/>
            <person name="Das S."/>
            <person name="Dasgupta S."/>
            <person name="Kirsebom L.A."/>
        </authorList>
    </citation>
    <scope>NUCLEOTIDE SEQUENCE</scope>
    <source>
        <strain evidence="2">DSM 44242</strain>
    </source>
</reference>
<evidence type="ECO:0000256" key="1">
    <source>
        <dbReference type="RuleBase" id="RU362001"/>
    </source>
</evidence>
<proteinExistence type="inferred from homology"/>
<dbReference type="SUPFAM" id="SSF140453">
    <property type="entry name" value="EsxAB dimer-like"/>
    <property type="match status" value="1"/>
</dbReference>
<dbReference type="NCBIfam" id="TIGR03930">
    <property type="entry name" value="WXG100_ESAT6"/>
    <property type="match status" value="1"/>
</dbReference>
<gene>
    <name evidence="2" type="ORF">H5P34_30715</name>
</gene>
<dbReference type="AlphaFoldDB" id="A0AAW5TAF8"/>
<dbReference type="EMBL" id="JACKVC010000027">
    <property type="protein sequence ID" value="MCV7392429.1"/>
    <property type="molecule type" value="Genomic_DNA"/>
</dbReference>
<dbReference type="InterPro" id="IPR036689">
    <property type="entry name" value="ESAT-6-like_sf"/>
</dbReference>
<accession>A0AAW5TAF8</accession>
<dbReference type="Gene3D" id="1.10.287.1060">
    <property type="entry name" value="ESAT-6-like"/>
    <property type="match status" value="1"/>
</dbReference>
<protein>
    <recommendedName>
        <fullName evidence="1">ESAT-6-like protein</fullName>
    </recommendedName>
</protein>
<evidence type="ECO:0000313" key="3">
    <source>
        <dbReference type="Proteomes" id="UP001141659"/>
    </source>
</evidence>
<sequence length="100" mass="10467">MADLHVTPEVLREVSTEFGTAAEQLRASLGSLDIEVAQMLGPSWTGSAASAYDAVWREWHEGSSKVVQGLRAMSELLATAAARYSGTDRDGGVSIAGSGL</sequence>
<organism evidence="2 3">
    <name type="scientific">Mycolicibacterium porcinum</name>
    <dbReference type="NCBI Taxonomy" id="39693"/>
    <lineage>
        <taxon>Bacteria</taxon>
        <taxon>Bacillati</taxon>
        <taxon>Actinomycetota</taxon>
        <taxon>Actinomycetes</taxon>
        <taxon>Mycobacteriales</taxon>
        <taxon>Mycobacteriaceae</taxon>
        <taxon>Mycolicibacterium</taxon>
    </lineage>
</organism>